<dbReference type="GO" id="GO:0005886">
    <property type="term" value="C:plasma membrane"/>
    <property type="evidence" value="ECO:0007669"/>
    <property type="project" value="TreeGrafter"/>
</dbReference>
<comment type="caution">
    <text evidence="7">The sequence shown here is derived from an EMBL/GenBank/DDBJ whole genome shotgun (WGS) entry which is preliminary data.</text>
</comment>
<organism evidence="7 8">
    <name type="scientific">Geothermobacter ehrlichii</name>
    <dbReference type="NCBI Taxonomy" id="213224"/>
    <lineage>
        <taxon>Bacteria</taxon>
        <taxon>Pseudomonadati</taxon>
        <taxon>Thermodesulfobacteriota</taxon>
        <taxon>Desulfuromonadia</taxon>
        <taxon>Desulfuromonadales</taxon>
        <taxon>Geothermobacteraceae</taxon>
        <taxon>Geothermobacter</taxon>
    </lineage>
</organism>
<dbReference type="InterPro" id="IPR004017">
    <property type="entry name" value="Cys_rich_dom"/>
</dbReference>
<gene>
    <name evidence="7" type="ORF">EDC39_10613</name>
</gene>
<keyword evidence="1" id="KW-0004">4Fe-4S</keyword>
<dbReference type="InterPro" id="IPR051460">
    <property type="entry name" value="HdrC_iron-sulfur_subunit"/>
</dbReference>
<dbReference type="Pfam" id="PF02754">
    <property type="entry name" value="CCG"/>
    <property type="match status" value="2"/>
</dbReference>
<dbReference type="AlphaFoldDB" id="A0A5D3WJM8"/>
<keyword evidence="3" id="KW-0560">Oxidoreductase</keyword>
<dbReference type="GO" id="GO:0051539">
    <property type="term" value="F:4 iron, 4 sulfur cluster binding"/>
    <property type="evidence" value="ECO:0007669"/>
    <property type="project" value="UniProtKB-KW"/>
</dbReference>
<dbReference type="EMBL" id="VNIB01000006">
    <property type="protein sequence ID" value="TYO98414.1"/>
    <property type="molecule type" value="Genomic_DNA"/>
</dbReference>
<dbReference type="SUPFAM" id="SSF46548">
    <property type="entry name" value="alpha-helical ferredoxin"/>
    <property type="match status" value="1"/>
</dbReference>
<dbReference type="PANTHER" id="PTHR43255">
    <property type="entry name" value="IRON-SULFUR-BINDING OXIDOREDUCTASE FADF-RELATED-RELATED"/>
    <property type="match status" value="1"/>
</dbReference>
<reference evidence="7 8" key="1">
    <citation type="submission" date="2019-07" db="EMBL/GenBank/DDBJ databases">
        <title>Genomic Encyclopedia of Type Strains, Phase IV (KMG-IV): sequencing the most valuable type-strain genomes for metagenomic binning, comparative biology and taxonomic classification.</title>
        <authorList>
            <person name="Goeker M."/>
        </authorList>
    </citation>
    <scope>NUCLEOTIDE SEQUENCE [LARGE SCALE GENOMIC DNA]</scope>
    <source>
        <strain evidence="7 8">SS015</strain>
    </source>
</reference>
<feature type="domain" description="Cysteine-rich" evidence="6">
    <location>
        <begin position="234"/>
        <end position="320"/>
    </location>
</feature>
<dbReference type="Proteomes" id="UP000324159">
    <property type="component" value="Unassembled WGS sequence"/>
</dbReference>
<dbReference type="PANTHER" id="PTHR43255:SF1">
    <property type="entry name" value="IRON-SULFUR-BINDING OXIDOREDUCTASE FADF-RELATED"/>
    <property type="match status" value="1"/>
</dbReference>
<evidence type="ECO:0000259" key="6">
    <source>
        <dbReference type="Pfam" id="PF02754"/>
    </source>
</evidence>
<name>A0A5D3WJM8_9BACT</name>
<dbReference type="InterPro" id="IPR009051">
    <property type="entry name" value="Helical_ferredxn"/>
</dbReference>
<keyword evidence="8" id="KW-1185">Reference proteome</keyword>
<dbReference type="GO" id="GO:0046872">
    <property type="term" value="F:metal ion binding"/>
    <property type="evidence" value="ECO:0007669"/>
    <property type="project" value="UniProtKB-KW"/>
</dbReference>
<evidence type="ECO:0000256" key="1">
    <source>
        <dbReference type="ARBA" id="ARBA00022485"/>
    </source>
</evidence>
<keyword evidence="5" id="KW-0411">Iron-sulfur</keyword>
<evidence type="ECO:0000256" key="5">
    <source>
        <dbReference type="ARBA" id="ARBA00023014"/>
    </source>
</evidence>
<keyword evidence="4" id="KW-0408">Iron</keyword>
<sequence>MQLVNQLGEVAFGNPEAGLVETCSKEAIWSCTTCRACQEICPANIEHVGKIVEMRRNLVLMEGEFPGEEVMTAMEQTEVNGNPLGIGYANRGDWAEDLGIKTLAEGSEVDILYFVGCYASFDKRNIKIATAFIKLCQAAGVKVGILGKEEKCCGEPMRKMGNEYLYQTLAAENIELFKSYGVKEIVTTCPHCFNTLNKDYRDLNFDIPVVNYTVYLEGLLKTGQLKLKTRDICCTYHDSCYLGRHNDIYEAPRKLIQAAGGRIVEMEKSFAESFCCSAGGGRIMAEEKLGSRINIKRVNMAAQVGPSILVSNCPFCLTMFEDGVKGSDLEGQLIPKDIAEILVERL</sequence>
<dbReference type="GO" id="GO:0016491">
    <property type="term" value="F:oxidoreductase activity"/>
    <property type="evidence" value="ECO:0007669"/>
    <property type="project" value="UniProtKB-KW"/>
</dbReference>
<evidence type="ECO:0000256" key="4">
    <source>
        <dbReference type="ARBA" id="ARBA00023004"/>
    </source>
</evidence>
<keyword evidence="2" id="KW-0479">Metal-binding</keyword>
<dbReference type="InterPro" id="IPR017900">
    <property type="entry name" value="4Fe4S_Fe_S_CS"/>
</dbReference>
<evidence type="ECO:0000313" key="8">
    <source>
        <dbReference type="Proteomes" id="UP000324159"/>
    </source>
</evidence>
<feature type="domain" description="Cysteine-rich" evidence="6">
    <location>
        <begin position="111"/>
        <end position="196"/>
    </location>
</feature>
<accession>A0A5D3WJM8</accession>
<dbReference type="Gene3D" id="1.10.1060.10">
    <property type="entry name" value="Alpha-helical ferredoxin"/>
    <property type="match status" value="1"/>
</dbReference>
<dbReference type="PROSITE" id="PS00198">
    <property type="entry name" value="4FE4S_FER_1"/>
    <property type="match status" value="1"/>
</dbReference>
<evidence type="ECO:0000256" key="3">
    <source>
        <dbReference type="ARBA" id="ARBA00023002"/>
    </source>
</evidence>
<evidence type="ECO:0000256" key="2">
    <source>
        <dbReference type="ARBA" id="ARBA00022723"/>
    </source>
</evidence>
<evidence type="ECO:0000313" key="7">
    <source>
        <dbReference type="EMBL" id="TYO98414.1"/>
    </source>
</evidence>
<protein>
    <submittedName>
        <fullName evidence="7">Fe-S oxidoreductase</fullName>
    </submittedName>
</protein>
<proteinExistence type="predicted"/>